<evidence type="ECO:0000313" key="3">
    <source>
        <dbReference type="EMBL" id="KIK11031.1"/>
    </source>
</evidence>
<accession>A0A0C9Y1H3</accession>
<reference evidence="3 4" key="1">
    <citation type="submission" date="2014-04" db="EMBL/GenBank/DDBJ databases">
        <authorList>
            <consortium name="DOE Joint Genome Institute"/>
            <person name="Kuo A."/>
            <person name="Kohler A."/>
            <person name="Costa M.D."/>
            <person name="Nagy L.G."/>
            <person name="Floudas D."/>
            <person name="Copeland A."/>
            <person name="Barry K.W."/>
            <person name="Cichocki N."/>
            <person name="Veneault-Fourrey C."/>
            <person name="LaButti K."/>
            <person name="Lindquist E.A."/>
            <person name="Lipzen A."/>
            <person name="Lundell T."/>
            <person name="Morin E."/>
            <person name="Murat C."/>
            <person name="Sun H."/>
            <person name="Tunlid A."/>
            <person name="Henrissat B."/>
            <person name="Grigoriev I.V."/>
            <person name="Hibbett D.S."/>
            <person name="Martin F."/>
            <person name="Nordberg H.P."/>
            <person name="Cantor M.N."/>
            <person name="Hua S.X."/>
        </authorList>
    </citation>
    <scope>NUCLEOTIDE SEQUENCE [LARGE SCALE GENOMIC DNA]</scope>
    <source>
        <strain evidence="3 4">441</strain>
    </source>
</reference>
<feature type="region of interest" description="Disordered" evidence="1">
    <location>
        <begin position="34"/>
        <end position="67"/>
    </location>
</feature>
<evidence type="ECO:0000256" key="1">
    <source>
        <dbReference type="SAM" id="MobiDB-lite"/>
    </source>
</evidence>
<name>A0A0C9Y1H3_9AGAM</name>
<feature type="domain" description="DNAJ-containing protein X-domain" evidence="2">
    <location>
        <begin position="210"/>
        <end position="355"/>
    </location>
</feature>
<gene>
    <name evidence="3" type="ORF">PISMIDRAFT_536947</name>
</gene>
<dbReference type="PANTHER" id="PTHR44924">
    <property type="entry name" value="DNAJ SUBFAMILY A MEMBER 2"/>
    <property type="match status" value="1"/>
</dbReference>
<dbReference type="EMBL" id="KN834324">
    <property type="protein sequence ID" value="KIK11031.1"/>
    <property type="molecule type" value="Genomic_DNA"/>
</dbReference>
<sequence>MTPSAWHRPNAHEETMIQFQNIDQYIDKLLILGDNRQEGNEEEETKDKTERKEEKGKKKKESEARKEREASIMFFADMFGRKSLQNMVGNISFFSAFASLVTSAEAVKPTLGESGLSVEGMNDRSRPYPGLRRPFTMPWKGRANLRIQRRTQFSTVDRHFPDTRIEVDGVQNSRIHVSRRTLIKDSTHAAVEGVTDLASTRGTGARQISEELGSKSFGPQLLRLIGTIYMKSESILAFDNSGSDGTSPEEDFAVVYSSTLKSRLRVLLKRVDKLRCHLRTSKNDGEVQRALTEDIAGTILLLCWQGVRCEVEQVLTKVVDAVVNDKLVDRGTREARAKRLRNIGEMFVQNATDRASEYGSCALQR</sequence>
<organism evidence="3 4">
    <name type="scientific">Pisolithus microcarpus 441</name>
    <dbReference type="NCBI Taxonomy" id="765257"/>
    <lineage>
        <taxon>Eukaryota</taxon>
        <taxon>Fungi</taxon>
        <taxon>Dikarya</taxon>
        <taxon>Basidiomycota</taxon>
        <taxon>Agaricomycotina</taxon>
        <taxon>Agaricomycetes</taxon>
        <taxon>Agaricomycetidae</taxon>
        <taxon>Boletales</taxon>
        <taxon>Sclerodermatineae</taxon>
        <taxon>Pisolithaceae</taxon>
        <taxon>Pisolithus</taxon>
    </lineage>
</organism>
<protein>
    <recommendedName>
        <fullName evidence="2">DNAJ-containing protein X-domain domain-containing protein</fullName>
    </recommendedName>
</protein>
<dbReference type="Proteomes" id="UP000054018">
    <property type="component" value="Unassembled WGS sequence"/>
</dbReference>
<dbReference type="Pfam" id="PF14308">
    <property type="entry name" value="DnaJ-X"/>
    <property type="match status" value="1"/>
</dbReference>
<feature type="compositionally biased region" description="Basic and acidic residues" evidence="1">
    <location>
        <begin position="35"/>
        <end position="67"/>
    </location>
</feature>
<dbReference type="HOGENOM" id="CLU_831876_0_0_1"/>
<dbReference type="OrthoDB" id="10545195at2759"/>
<dbReference type="InterPro" id="IPR026894">
    <property type="entry name" value="DnaJ_X"/>
</dbReference>
<evidence type="ECO:0000259" key="2">
    <source>
        <dbReference type="Pfam" id="PF14308"/>
    </source>
</evidence>
<evidence type="ECO:0000313" key="4">
    <source>
        <dbReference type="Proteomes" id="UP000054018"/>
    </source>
</evidence>
<keyword evidence="4" id="KW-1185">Reference proteome</keyword>
<proteinExistence type="predicted"/>
<dbReference type="AlphaFoldDB" id="A0A0C9Y1H3"/>
<reference evidence="4" key="2">
    <citation type="submission" date="2015-01" db="EMBL/GenBank/DDBJ databases">
        <title>Evolutionary Origins and Diversification of the Mycorrhizal Mutualists.</title>
        <authorList>
            <consortium name="DOE Joint Genome Institute"/>
            <consortium name="Mycorrhizal Genomics Consortium"/>
            <person name="Kohler A."/>
            <person name="Kuo A."/>
            <person name="Nagy L.G."/>
            <person name="Floudas D."/>
            <person name="Copeland A."/>
            <person name="Barry K.W."/>
            <person name="Cichocki N."/>
            <person name="Veneault-Fourrey C."/>
            <person name="LaButti K."/>
            <person name="Lindquist E.A."/>
            <person name="Lipzen A."/>
            <person name="Lundell T."/>
            <person name="Morin E."/>
            <person name="Murat C."/>
            <person name="Riley R."/>
            <person name="Ohm R."/>
            <person name="Sun H."/>
            <person name="Tunlid A."/>
            <person name="Henrissat B."/>
            <person name="Grigoriev I.V."/>
            <person name="Hibbett D.S."/>
            <person name="Martin F."/>
        </authorList>
    </citation>
    <scope>NUCLEOTIDE SEQUENCE [LARGE SCALE GENOMIC DNA]</scope>
    <source>
        <strain evidence="4">441</strain>
    </source>
</reference>
<dbReference type="PANTHER" id="PTHR44924:SF1">
    <property type="entry name" value="DNAJ SUBFAMILY A MEMBER 2"/>
    <property type="match status" value="1"/>
</dbReference>